<dbReference type="EMBL" id="GG662712">
    <property type="protein sequence ID" value="EWS74609.1"/>
    <property type="molecule type" value="Genomic_DNA"/>
</dbReference>
<keyword evidence="3" id="KW-1185">Reference proteome</keyword>
<protein>
    <submittedName>
        <fullName evidence="2">Transmembrane protein, putative</fullName>
    </submittedName>
</protein>
<dbReference type="GeneID" id="24436981"/>
<evidence type="ECO:0000256" key="1">
    <source>
        <dbReference type="SAM" id="Phobius"/>
    </source>
</evidence>
<evidence type="ECO:0000313" key="2">
    <source>
        <dbReference type="EMBL" id="EWS74609.1"/>
    </source>
</evidence>
<organism evidence="2 3">
    <name type="scientific">Tetrahymena thermophila (strain SB210)</name>
    <dbReference type="NCBI Taxonomy" id="312017"/>
    <lineage>
        <taxon>Eukaryota</taxon>
        <taxon>Sar</taxon>
        <taxon>Alveolata</taxon>
        <taxon>Ciliophora</taxon>
        <taxon>Intramacronucleata</taxon>
        <taxon>Oligohymenophorea</taxon>
        <taxon>Hymenostomatida</taxon>
        <taxon>Tetrahymenina</taxon>
        <taxon>Tetrahymenidae</taxon>
        <taxon>Tetrahymena</taxon>
    </lineage>
</organism>
<dbReference type="AlphaFoldDB" id="W7XK55"/>
<dbReference type="InParanoid" id="W7XK55"/>
<keyword evidence="1" id="KW-0472">Membrane</keyword>
<feature type="transmembrane region" description="Helical" evidence="1">
    <location>
        <begin position="44"/>
        <end position="66"/>
    </location>
</feature>
<gene>
    <name evidence="2" type="ORF">TTHERM_000046679</name>
</gene>
<name>W7XK55_TETTS</name>
<feature type="transmembrane region" description="Helical" evidence="1">
    <location>
        <begin position="86"/>
        <end position="107"/>
    </location>
</feature>
<dbReference type="RefSeq" id="XP_012652831.1">
    <property type="nucleotide sequence ID" value="XM_012797377.1"/>
</dbReference>
<proteinExistence type="predicted"/>
<evidence type="ECO:0000313" key="3">
    <source>
        <dbReference type="Proteomes" id="UP000009168"/>
    </source>
</evidence>
<accession>W7XK55</accession>
<keyword evidence="1 2" id="KW-0812">Transmembrane</keyword>
<keyword evidence="1" id="KW-1133">Transmembrane helix</keyword>
<reference evidence="3" key="1">
    <citation type="journal article" date="2006" name="PLoS Biol.">
        <title>Macronuclear genome sequence of the ciliate Tetrahymena thermophila, a model eukaryote.</title>
        <authorList>
            <person name="Eisen J.A."/>
            <person name="Coyne R.S."/>
            <person name="Wu M."/>
            <person name="Wu D."/>
            <person name="Thiagarajan M."/>
            <person name="Wortman J.R."/>
            <person name="Badger J.H."/>
            <person name="Ren Q."/>
            <person name="Amedeo P."/>
            <person name="Jones K.M."/>
            <person name="Tallon L.J."/>
            <person name="Delcher A.L."/>
            <person name="Salzberg S.L."/>
            <person name="Silva J.C."/>
            <person name="Haas B.J."/>
            <person name="Majoros W.H."/>
            <person name="Farzad M."/>
            <person name="Carlton J.M."/>
            <person name="Smith R.K. Jr."/>
            <person name="Garg J."/>
            <person name="Pearlman R.E."/>
            <person name="Karrer K.M."/>
            <person name="Sun L."/>
            <person name="Manning G."/>
            <person name="Elde N.C."/>
            <person name="Turkewitz A.P."/>
            <person name="Asai D.J."/>
            <person name="Wilkes D.E."/>
            <person name="Wang Y."/>
            <person name="Cai H."/>
            <person name="Collins K."/>
            <person name="Stewart B.A."/>
            <person name="Lee S.R."/>
            <person name="Wilamowska K."/>
            <person name="Weinberg Z."/>
            <person name="Ruzzo W.L."/>
            <person name="Wloga D."/>
            <person name="Gaertig J."/>
            <person name="Frankel J."/>
            <person name="Tsao C.-C."/>
            <person name="Gorovsky M.A."/>
            <person name="Keeling P.J."/>
            <person name="Waller R.F."/>
            <person name="Patron N.J."/>
            <person name="Cherry J.M."/>
            <person name="Stover N.A."/>
            <person name="Krieger C.J."/>
            <person name="del Toro C."/>
            <person name="Ryder H.F."/>
            <person name="Williamson S.C."/>
            <person name="Barbeau R.A."/>
            <person name="Hamilton E.P."/>
            <person name="Orias E."/>
        </authorList>
    </citation>
    <scope>NUCLEOTIDE SEQUENCE [LARGE SCALE GENOMIC DNA]</scope>
    <source>
        <strain evidence="3">SB210</strain>
    </source>
</reference>
<dbReference type="KEGG" id="tet:TTHERM_000046679"/>
<dbReference type="Proteomes" id="UP000009168">
    <property type="component" value="Unassembled WGS sequence"/>
</dbReference>
<sequence>MIIYIIKPIYHFLKLLQLNISFTVYLTQEIIKFIRIEFFTIFKVFFQFISFKLLIVEFYQLIFSYLKLIYFIKFYLLRVFNSLVDLILQCFIIFNDFVFNYFLFISFRMSRKIFQLIVSNIHRPILNWQMFFLKQNILNIQVAFNFLLFKQTN</sequence>